<proteinExistence type="predicted"/>
<reference evidence="1 2" key="1">
    <citation type="submission" date="2024-01" db="EMBL/GenBank/DDBJ databases">
        <title>Genome assemblies of Stephania.</title>
        <authorList>
            <person name="Yang L."/>
        </authorList>
    </citation>
    <scope>NUCLEOTIDE SEQUENCE [LARGE SCALE GENOMIC DNA]</scope>
    <source>
        <strain evidence="1">YNDBR</strain>
        <tissue evidence="1">Leaf</tissue>
    </source>
</reference>
<comment type="caution">
    <text evidence="1">The sequence shown here is derived from an EMBL/GenBank/DDBJ whole genome shotgun (WGS) entry which is preliminary data.</text>
</comment>
<protein>
    <submittedName>
        <fullName evidence="1">Uncharacterized protein</fullName>
    </submittedName>
</protein>
<dbReference type="EMBL" id="JBBNAF010000012">
    <property type="protein sequence ID" value="KAK9093473.1"/>
    <property type="molecule type" value="Genomic_DNA"/>
</dbReference>
<gene>
    <name evidence="1" type="ORF">Syun_028384</name>
</gene>
<accession>A0AAP0EPL7</accession>
<evidence type="ECO:0000313" key="2">
    <source>
        <dbReference type="Proteomes" id="UP001420932"/>
    </source>
</evidence>
<name>A0AAP0EPL7_9MAGN</name>
<organism evidence="1 2">
    <name type="scientific">Stephania yunnanensis</name>
    <dbReference type="NCBI Taxonomy" id="152371"/>
    <lineage>
        <taxon>Eukaryota</taxon>
        <taxon>Viridiplantae</taxon>
        <taxon>Streptophyta</taxon>
        <taxon>Embryophyta</taxon>
        <taxon>Tracheophyta</taxon>
        <taxon>Spermatophyta</taxon>
        <taxon>Magnoliopsida</taxon>
        <taxon>Ranunculales</taxon>
        <taxon>Menispermaceae</taxon>
        <taxon>Menispermoideae</taxon>
        <taxon>Cissampelideae</taxon>
        <taxon>Stephania</taxon>
    </lineage>
</organism>
<sequence length="52" mass="6144">MNRRQKNPCLNLSSSSDKINQVPEDQLLKYFSGSSNWKNCLEPSKLWRLYLI</sequence>
<evidence type="ECO:0000313" key="1">
    <source>
        <dbReference type="EMBL" id="KAK9093473.1"/>
    </source>
</evidence>
<dbReference type="Proteomes" id="UP001420932">
    <property type="component" value="Unassembled WGS sequence"/>
</dbReference>
<dbReference type="AlphaFoldDB" id="A0AAP0EPL7"/>
<keyword evidence="2" id="KW-1185">Reference proteome</keyword>